<organism evidence="4 5">
    <name type="scientific">Nitrospira japonica</name>
    <dbReference type="NCBI Taxonomy" id="1325564"/>
    <lineage>
        <taxon>Bacteria</taxon>
        <taxon>Pseudomonadati</taxon>
        <taxon>Nitrospirota</taxon>
        <taxon>Nitrospiria</taxon>
        <taxon>Nitrospirales</taxon>
        <taxon>Nitrospiraceae</taxon>
        <taxon>Nitrospira</taxon>
    </lineage>
</organism>
<dbReference type="InterPro" id="IPR011990">
    <property type="entry name" value="TPR-like_helical_dom_sf"/>
</dbReference>
<dbReference type="PROSITE" id="PS50005">
    <property type="entry name" value="TPR"/>
    <property type="match status" value="2"/>
</dbReference>
<dbReference type="Proteomes" id="UP000192042">
    <property type="component" value="Chromosome I"/>
</dbReference>
<dbReference type="NCBIfam" id="TIGR02795">
    <property type="entry name" value="tol_pal_ybgF"/>
    <property type="match status" value="1"/>
</dbReference>
<evidence type="ECO:0000313" key="4">
    <source>
        <dbReference type="EMBL" id="SLM47604.1"/>
    </source>
</evidence>
<dbReference type="STRING" id="1325564.NSJP_1432"/>
<keyword evidence="3" id="KW-0732">Signal</keyword>
<feature type="signal peptide" evidence="3">
    <location>
        <begin position="1"/>
        <end position="28"/>
    </location>
</feature>
<dbReference type="EMBL" id="LT828648">
    <property type="protein sequence ID" value="SLM47604.1"/>
    <property type="molecule type" value="Genomic_DNA"/>
</dbReference>
<evidence type="ECO:0000256" key="2">
    <source>
        <dbReference type="SAM" id="MobiDB-lite"/>
    </source>
</evidence>
<evidence type="ECO:0000256" key="1">
    <source>
        <dbReference type="PROSITE-ProRule" id="PRU00339"/>
    </source>
</evidence>
<feature type="compositionally biased region" description="Basic and acidic residues" evidence="2">
    <location>
        <begin position="148"/>
        <end position="160"/>
    </location>
</feature>
<dbReference type="SMART" id="SM00028">
    <property type="entry name" value="TPR"/>
    <property type="match status" value="2"/>
</dbReference>
<dbReference type="Pfam" id="PF13424">
    <property type="entry name" value="TPR_12"/>
    <property type="match status" value="1"/>
</dbReference>
<keyword evidence="1" id="KW-0802">TPR repeat</keyword>
<protein>
    <submittedName>
        <fullName evidence="4">Uncharacterized protein</fullName>
    </submittedName>
</protein>
<name>A0A1W1I3N6_9BACT</name>
<feature type="chain" id="PRO_5012258265" evidence="3">
    <location>
        <begin position="29"/>
        <end position="168"/>
    </location>
</feature>
<proteinExistence type="predicted"/>
<dbReference type="InterPro" id="IPR014162">
    <property type="entry name" value="CpoB_C"/>
</dbReference>
<keyword evidence="5" id="KW-1185">Reference proteome</keyword>
<evidence type="ECO:0000313" key="5">
    <source>
        <dbReference type="Proteomes" id="UP000192042"/>
    </source>
</evidence>
<feature type="repeat" description="TPR" evidence="1">
    <location>
        <begin position="111"/>
        <end position="144"/>
    </location>
</feature>
<dbReference type="InterPro" id="IPR019734">
    <property type="entry name" value="TPR_rpt"/>
</dbReference>
<dbReference type="RefSeq" id="WP_172834206.1">
    <property type="nucleotide sequence ID" value="NZ_LT828648.1"/>
</dbReference>
<dbReference type="Gene3D" id="1.25.40.10">
    <property type="entry name" value="Tetratricopeptide repeat domain"/>
    <property type="match status" value="1"/>
</dbReference>
<sequence>MTLSYRPRIVAVFGILLPLCLNPVLASAAPGQVQDTSRHLYDRVMEEFKHRDYEAALAGFRLFLELHAQTALAANAQYWVGECQYRMGRYKDALASFYNVVSYYPLSPKLPASTLKIGQTYTKLKDHEKARMMYERVLDEYPDSPEAEAARKALDMEQPRAESTTLPE</sequence>
<gene>
    <name evidence="4" type="ORF">NSJP_1432</name>
</gene>
<reference evidence="4 5" key="1">
    <citation type="submission" date="2017-03" db="EMBL/GenBank/DDBJ databases">
        <authorList>
            <person name="Afonso C.L."/>
            <person name="Miller P.J."/>
            <person name="Scott M.A."/>
            <person name="Spackman E."/>
            <person name="Goraichik I."/>
            <person name="Dimitrov K.M."/>
            <person name="Suarez D.L."/>
            <person name="Swayne D.E."/>
        </authorList>
    </citation>
    <scope>NUCLEOTIDE SEQUENCE [LARGE SCALE GENOMIC DNA]</scope>
    <source>
        <strain evidence="4">Genome sequencing of Nitrospira japonica strain NJ11</strain>
    </source>
</reference>
<dbReference type="SUPFAM" id="SSF48452">
    <property type="entry name" value="TPR-like"/>
    <property type="match status" value="1"/>
</dbReference>
<dbReference type="KEGG" id="nja:NSJP_1432"/>
<feature type="repeat" description="TPR" evidence="1">
    <location>
        <begin position="74"/>
        <end position="107"/>
    </location>
</feature>
<feature type="region of interest" description="Disordered" evidence="2">
    <location>
        <begin position="148"/>
        <end position="168"/>
    </location>
</feature>
<evidence type="ECO:0000256" key="3">
    <source>
        <dbReference type="SAM" id="SignalP"/>
    </source>
</evidence>
<dbReference type="AlphaFoldDB" id="A0A1W1I3N6"/>
<accession>A0A1W1I3N6</accession>